<proteinExistence type="predicted"/>
<protein>
    <submittedName>
        <fullName evidence="1">Uncharacterized protein</fullName>
    </submittedName>
</protein>
<dbReference type="AlphaFoldDB" id="V5APA4"/>
<dbReference type="EMBL" id="AYLP01000812">
    <property type="protein sequence ID" value="ESS55482.1"/>
    <property type="molecule type" value="Genomic_DNA"/>
</dbReference>
<comment type="caution">
    <text evidence="1">The sequence shown here is derived from an EMBL/GenBank/DDBJ whole genome shotgun (WGS) entry which is preliminary data.</text>
</comment>
<sequence>MHLCCTAFFVRPFTCSAPVFTSLPRVSAGTHNHMQDAHCSGFGCFFCSVCWRLRVAAASSVGMKGRERGSAHRESLFLRV</sequence>
<gene>
    <name evidence="1" type="ORF">TCDM_13042</name>
</gene>
<evidence type="ECO:0000313" key="1">
    <source>
        <dbReference type="EMBL" id="ESS55482.1"/>
    </source>
</evidence>
<accession>V5APA4</accession>
<reference evidence="1 2" key="1">
    <citation type="journal article" date="2014" name="Genome Announc.">
        <title>Trypanosoma cruzi Clone Dm28c Draft Genome Sequence.</title>
        <authorList>
            <person name="Grisard E.C."/>
            <person name="Teixeira S.M."/>
            <person name="de Almeida L.G."/>
            <person name="Stoco P.H."/>
            <person name="Gerber A.L."/>
            <person name="Talavera-Lopez C."/>
            <person name="Lima O.C."/>
            <person name="Andersson B."/>
            <person name="de Vasconcelos A.T."/>
        </authorList>
    </citation>
    <scope>NUCLEOTIDE SEQUENCE [LARGE SCALE GENOMIC DNA]</scope>
    <source>
        <strain evidence="1 2">Dm28c</strain>
    </source>
</reference>
<name>V5APA4_TRYCR</name>
<dbReference type="VEuPathDB" id="TriTrypDB:TCDM_13042"/>
<dbReference type="Proteomes" id="UP000017861">
    <property type="component" value="Unassembled WGS sequence"/>
</dbReference>
<organism evidence="1 2">
    <name type="scientific">Trypanosoma cruzi Dm28c</name>
    <dbReference type="NCBI Taxonomy" id="1416333"/>
    <lineage>
        <taxon>Eukaryota</taxon>
        <taxon>Discoba</taxon>
        <taxon>Euglenozoa</taxon>
        <taxon>Kinetoplastea</taxon>
        <taxon>Metakinetoplastina</taxon>
        <taxon>Trypanosomatida</taxon>
        <taxon>Trypanosomatidae</taxon>
        <taxon>Trypanosoma</taxon>
        <taxon>Schizotrypanum</taxon>
    </lineage>
</organism>
<dbReference type="OrthoDB" id="10554469at2759"/>
<evidence type="ECO:0000313" key="2">
    <source>
        <dbReference type="Proteomes" id="UP000017861"/>
    </source>
</evidence>